<comment type="caution">
    <text evidence="3">The sequence shown here is derived from an EMBL/GenBank/DDBJ whole genome shotgun (WGS) entry which is preliminary data.</text>
</comment>
<feature type="domain" description="Solute-binding protein family 3/N-terminal" evidence="2">
    <location>
        <begin position="28"/>
        <end position="252"/>
    </location>
</feature>
<dbReference type="Proteomes" id="UP001597294">
    <property type="component" value="Unassembled WGS sequence"/>
</dbReference>
<evidence type="ECO:0000259" key="2">
    <source>
        <dbReference type="SMART" id="SM00062"/>
    </source>
</evidence>
<evidence type="ECO:0000313" key="4">
    <source>
        <dbReference type="Proteomes" id="UP001597294"/>
    </source>
</evidence>
<reference evidence="4" key="1">
    <citation type="journal article" date="2019" name="Int. J. Syst. Evol. Microbiol.">
        <title>The Global Catalogue of Microorganisms (GCM) 10K type strain sequencing project: providing services to taxonomists for standard genome sequencing and annotation.</title>
        <authorList>
            <consortium name="The Broad Institute Genomics Platform"/>
            <consortium name="The Broad Institute Genome Sequencing Center for Infectious Disease"/>
            <person name="Wu L."/>
            <person name="Ma J."/>
        </authorList>
    </citation>
    <scope>NUCLEOTIDE SEQUENCE [LARGE SCALE GENOMIC DNA]</scope>
    <source>
        <strain evidence="4">CGMCC 4.7192</strain>
    </source>
</reference>
<name>A0ABW5BJ08_9PROT</name>
<evidence type="ECO:0000313" key="3">
    <source>
        <dbReference type="EMBL" id="MFD2206097.1"/>
    </source>
</evidence>
<dbReference type="SUPFAM" id="SSF53850">
    <property type="entry name" value="Periplasmic binding protein-like II"/>
    <property type="match status" value="1"/>
</dbReference>
<dbReference type="Gene3D" id="3.40.190.10">
    <property type="entry name" value="Periplasmic binding protein-like II"/>
    <property type="match status" value="2"/>
</dbReference>
<proteinExistence type="predicted"/>
<organism evidence="3 4">
    <name type="scientific">Kiloniella antarctica</name>
    <dbReference type="NCBI Taxonomy" id="1550907"/>
    <lineage>
        <taxon>Bacteria</taxon>
        <taxon>Pseudomonadati</taxon>
        <taxon>Pseudomonadota</taxon>
        <taxon>Alphaproteobacteria</taxon>
        <taxon>Rhodospirillales</taxon>
        <taxon>Kiloniellaceae</taxon>
        <taxon>Kiloniella</taxon>
    </lineage>
</organism>
<dbReference type="EMBL" id="JBHUII010000004">
    <property type="protein sequence ID" value="MFD2206097.1"/>
    <property type="molecule type" value="Genomic_DNA"/>
</dbReference>
<dbReference type="PANTHER" id="PTHR35936:SF25">
    <property type="entry name" value="ABC TRANSPORTER SUBSTRATE-BINDING PROTEIN"/>
    <property type="match status" value="1"/>
</dbReference>
<dbReference type="SMART" id="SM00062">
    <property type="entry name" value="PBPb"/>
    <property type="match status" value="1"/>
</dbReference>
<dbReference type="PANTHER" id="PTHR35936">
    <property type="entry name" value="MEMBRANE-BOUND LYTIC MUREIN TRANSGLYCOSYLASE F"/>
    <property type="match status" value="1"/>
</dbReference>
<dbReference type="Pfam" id="PF00497">
    <property type="entry name" value="SBP_bac_3"/>
    <property type="match status" value="1"/>
</dbReference>
<dbReference type="RefSeq" id="WP_380251343.1">
    <property type="nucleotide sequence ID" value="NZ_JBHUII010000004.1"/>
</dbReference>
<protein>
    <submittedName>
        <fullName evidence="3">Substrate-binding periplasmic protein</fullName>
    </submittedName>
</protein>
<accession>A0ABW5BJ08</accession>
<evidence type="ECO:0000256" key="1">
    <source>
        <dbReference type="ARBA" id="ARBA00022729"/>
    </source>
</evidence>
<dbReference type="InterPro" id="IPR001638">
    <property type="entry name" value="Solute-binding_3/MltF_N"/>
</dbReference>
<keyword evidence="1" id="KW-0732">Signal</keyword>
<gene>
    <name evidence="3" type="ORF">ACFSKO_10755</name>
</gene>
<sequence length="254" mass="29322">MRRHRIFILIWSVFVWGIISSTAKSSEPIQLVTLDYPPYEYTENDEVKGLAVNVVREIFRRLDHKVEISVLPWARSLKLVERGEVDGIFTIYKTSEREQFLDYSNEVLMDQEVSLFVRKGFPVSKINQLTDLAGYNFGARIGVSYGEKFDQADADGTLREVHRVFDGDMLVKLLINSRIDVVPFNRLGGFYRFERMGVRDKLVEIQPPIQSVPSFIAFSKRRHLTGLRDQVDTMLKEMKADGSYQILTSFSPTQ</sequence>
<keyword evidence="4" id="KW-1185">Reference proteome</keyword>